<evidence type="ECO:0000313" key="9">
    <source>
        <dbReference type="Proteomes" id="UP000436825"/>
    </source>
</evidence>
<dbReference type="Proteomes" id="UP001156218">
    <property type="component" value="Chromosome"/>
</dbReference>
<keyword evidence="2" id="KW-0732">Signal</keyword>
<dbReference type="PATRIC" id="fig|818.23.peg.3441"/>
<dbReference type="RefSeq" id="WP_008760365.1">
    <property type="nucleotide sequence ID" value="NZ_BAABZI010000001.1"/>
</dbReference>
<evidence type="ECO:0000313" key="11">
    <source>
        <dbReference type="Proteomes" id="UP000460317"/>
    </source>
</evidence>
<dbReference type="Proteomes" id="UP000440614">
    <property type="component" value="Unassembled WGS sequence"/>
</dbReference>
<name>A0A0P0EU96_BACT4</name>
<reference evidence="3 8" key="1">
    <citation type="submission" date="2015-09" db="EMBL/GenBank/DDBJ databases">
        <authorList>
            <consortium name="Pathogen Informatics"/>
        </authorList>
    </citation>
    <scope>NUCLEOTIDE SEQUENCE [LARGE SCALE GENOMIC DNA]</scope>
    <source>
        <strain evidence="3 8">2789STDY5834899</strain>
    </source>
</reference>
<reference evidence="9 10" key="2">
    <citation type="journal article" date="2019" name="Nat. Med.">
        <title>A library of human gut bacterial isolates paired with longitudinal multiomics data enables mechanistic microbiome research.</title>
        <authorList>
            <person name="Poyet M."/>
            <person name="Groussin M."/>
            <person name="Gibbons S.M."/>
            <person name="Avila-Pacheco J."/>
            <person name="Jiang X."/>
            <person name="Kearney S.M."/>
            <person name="Perrotta A.R."/>
            <person name="Berdy B."/>
            <person name="Zhao S."/>
            <person name="Lieberman T.D."/>
            <person name="Swanson P.K."/>
            <person name="Smith M."/>
            <person name="Roesemann S."/>
            <person name="Alexander J.E."/>
            <person name="Rich S.A."/>
            <person name="Livny J."/>
            <person name="Vlamakis H."/>
            <person name="Clish C."/>
            <person name="Bullock K."/>
            <person name="Deik A."/>
            <person name="Scott J."/>
            <person name="Pierce K.A."/>
            <person name="Xavier R.J."/>
            <person name="Alm E.J."/>
        </authorList>
    </citation>
    <scope>NUCLEOTIDE SEQUENCE [LARGE SCALE GENOMIC DNA]</scope>
    <source>
        <strain evidence="6 9">BIOML-A160</strain>
        <strain evidence="5 11">BIOML-A165</strain>
        <strain evidence="4 10">BIOML-A188</strain>
    </source>
</reference>
<evidence type="ECO:0008006" key="13">
    <source>
        <dbReference type="Google" id="ProtNLM"/>
    </source>
</evidence>
<evidence type="ECO:0000313" key="6">
    <source>
        <dbReference type="EMBL" id="KAB4458786.1"/>
    </source>
</evidence>
<evidence type="ECO:0000313" key="7">
    <source>
        <dbReference type="EMBL" id="UYU66082.1"/>
    </source>
</evidence>
<evidence type="ECO:0000313" key="3">
    <source>
        <dbReference type="EMBL" id="CUQ08763.1"/>
    </source>
</evidence>
<accession>A0A0P0EU96</accession>
<evidence type="ECO:0000256" key="2">
    <source>
        <dbReference type="SAM" id="SignalP"/>
    </source>
</evidence>
<feature type="signal peptide" evidence="2">
    <location>
        <begin position="1"/>
        <end position="23"/>
    </location>
</feature>
<evidence type="ECO:0000313" key="10">
    <source>
        <dbReference type="Proteomes" id="UP000440614"/>
    </source>
</evidence>
<organism evidence="6 9">
    <name type="scientific">Bacteroides thetaiotaomicron</name>
    <dbReference type="NCBI Taxonomy" id="818"/>
    <lineage>
        <taxon>Bacteria</taxon>
        <taxon>Pseudomonadati</taxon>
        <taxon>Bacteroidota</taxon>
        <taxon>Bacteroidia</taxon>
        <taxon>Bacteroidales</taxon>
        <taxon>Bacteroidaceae</taxon>
        <taxon>Bacteroides</taxon>
    </lineage>
</organism>
<feature type="compositionally biased region" description="Basic residues" evidence="1">
    <location>
        <begin position="184"/>
        <end position="194"/>
    </location>
</feature>
<sequence length="194" mass="23025">MKTKFIYVVLMALFLGSQMTLSAQNKENKERKQHPTPEQMMQMQTNQMVRALMLDDATAAKFTPIYEKYLKELRECRMMNFKPRARKDAAQGTEANTAKETPKPVMTDAEIAKMLKDQFAQSRKMLDIREKYYNEFSKILSQKQIMKIYQQEKSNMNKFRKEFDRRKGQKPGQGHKPGQDRQRQRQHTPHQTQK</sequence>
<gene>
    <name evidence="3" type="ORF">ERS852511_04277</name>
    <name evidence="6" type="ORF">GAN75_01715</name>
    <name evidence="5" type="ORF">GAN93_03815</name>
    <name evidence="4" type="ORF">GAO51_16305</name>
    <name evidence="7" type="ORF">KQP68_21320</name>
</gene>
<dbReference type="AlphaFoldDB" id="A0A0P0EU96"/>
<evidence type="ECO:0000313" key="5">
    <source>
        <dbReference type="EMBL" id="KAB4454795.1"/>
    </source>
</evidence>
<dbReference type="EMBL" id="WCRW01000001">
    <property type="protein sequence ID" value="KAB4458786.1"/>
    <property type="molecule type" value="Genomic_DNA"/>
</dbReference>
<dbReference type="KEGG" id="btho:Btheta7330_03343"/>
<evidence type="ECO:0000313" key="12">
    <source>
        <dbReference type="Proteomes" id="UP001156218"/>
    </source>
</evidence>
<reference evidence="7 12" key="3">
    <citation type="submission" date="2021-06" db="EMBL/GenBank/DDBJ databases">
        <title>Interrogation of the integrated mobile genetic elements in gut-associated Bacteroides with a consensus prediction approach.</title>
        <authorList>
            <person name="Campbell D.E."/>
            <person name="Leigh J.R."/>
            <person name="Kim T."/>
            <person name="England W."/>
            <person name="Whitaker R.J."/>
            <person name="Degnan P.H."/>
        </authorList>
    </citation>
    <scope>NUCLEOTIDE SEQUENCE [LARGE SCALE GENOMIC DNA]</scope>
    <source>
        <strain evidence="7 12">WAL8669</strain>
    </source>
</reference>
<dbReference type="EMBL" id="WCSY01000015">
    <property type="protein sequence ID" value="KAB4310408.1"/>
    <property type="molecule type" value="Genomic_DNA"/>
</dbReference>
<evidence type="ECO:0000256" key="1">
    <source>
        <dbReference type="SAM" id="MobiDB-lite"/>
    </source>
</evidence>
<dbReference type="Proteomes" id="UP000095576">
    <property type="component" value="Unassembled WGS sequence"/>
</dbReference>
<dbReference type="Proteomes" id="UP000460317">
    <property type="component" value="Unassembled WGS sequence"/>
</dbReference>
<dbReference type="EMBL" id="CP083680">
    <property type="protein sequence ID" value="UYU66082.1"/>
    <property type="molecule type" value="Genomic_DNA"/>
</dbReference>
<feature type="chain" id="PRO_5014235565" description="DUF4890 domain-containing protein" evidence="2">
    <location>
        <begin position="24"/>
        <end position="194"/>
    </location>
</feature>
<dbReference type="Proteomes" id="UP000436825">
    <property type="component" value="Unassembled WGS sequence"/>
</dbReference>
<dbReference type="EMBL" id="WCSB01000002">
    <property type="protein sequence ID" value="KAB4454795.1"/>
    <property type="molecule type" value="Genomic_DNA"/>
</dbReference>
<evidence type="ECO:0000313" key="8">
    <source>
        <dbReference type="Proteomes" id="UP000095576"/>
    </source>
</evidence>
<protein>
    <recommendedName>
        <fullName evidence="13">DUF4890 domain-containing protein</fullName>
    </recommendedName>
</protein>
<dbReference type="EMBL" id="CZAP01000022">
    <property type="protein sequence ID" value="CUQ08763.1"/>
    <property type="molecule type" value="Genomic_DNA"/>
</dbReference>
<evidence type="ECO:0000313" key="4">
    <source>
        <dbReference type="EMBL" id="KAB4310408.1"/>
    </source>
</evidence>
<feature type="region of interest" description="Disordered" evidence="1">
    <location>
        <begin position="152"/>
        <end position="194"/>
    </location>
</feature>
<proteinExistence type="predicted"/>